<feature type="domain" description="FATC" evidence="15">
    <location>
        <begin position="2624"/>
        <end position="2656"/>
    </location>
</feature>
<dbReference type="GO" id="GO:0004674">
    <property type="term" value="F:protein serine/threonine kinase activity"/>
    <property type="evidence" value="ECO:0007669"/>
    <property type="project" value="UniProtKB-KW"/>
</dbReference>
<dbReference type="GO" id="GO:0005694">
    <property type="term" value="C:chromosome"/>
    <property type="evidence" value="ECO:0007669"/>
    <property type="project" value="TreeGrafter"/>
</dbReference>
<dbReference type="InterPro" id="IPR000403">
    <property type="entry name" value="PI3/4_kinase_cat_dom"/>
</dbReference>
<dbReference type="PROSITE" id="PS51190">
    <property type="entry name" value="FATC"/>
    <property type="match status" value="1"/>
</dbReference>
<dbReference type="SUPFAM" id="SSF56112">
    <property type="entry name" value="Protein kinase-like (PK-like)"/>
    <property type="match status" value="1"/>
</dbReference>
<dbReference type="SMART" id="SM00146">
    <property type="entry name" value="PI3Kc"/>
    <property type="match status" value="1"/>
</dbReference>
<keyword evidence="9" id="KW-0067">ATP-binding</keyword>
<keyword evidence="4" id="KW-0723">Serine/threonine-protein kinase</keyword>
<evidence type="ECO:0000313" key="16">
    <source>
        <dbReference type="EnsemblMetazoa" id="AEPI008628-PA"/>
    </source>
</evidence>
<evidence type="ECO:0000256" key="10">
    <source>
        <dbReference type="ARBA" id="ARBA00023204"/>
    </source>
</evidence>
<comment type="similarity">
    <text evidence="2">Belongs to the PI3/PI4-kinase family. ATM subfamily.</text>
</comment>
<dbReference type="PANTHER" id="PTHR11139:SF69">
    <property type="entry name" value="SERINE_THREONINE-PROTEIN KINASE ATR"/>
    <property type="match status" value="1"/>
</dbReference>
<dbReference type="SMART" id="SM01343">
    <property type="entry name" value="FATC"/>
    <property type="match status" value="1"/>
</dbReference>
<keyword evidence="6" id="KW-0547">Nucleotide-binding</keyword>
<dbReference type="PROSITE" id="PS50290">
    <property type="entry name" value="PI3_4_KINASE_3"/>
    <property type="match status" value="1"/>
</dbReference>
<dbReference type="GO" id="GO:0000723">
    <property type="term" value="P:telomere maintenance"/>
    <property type="evidence" value="ECO:0007669"/>
    <property type="project" value="TreeGrafter"/>
</dbReference>
<reference evidence="16" key="2">
    <citation type="submission" date="2020-05" db="UniProtKB">
        <authorList>
            <consortium name="EnsemblMetazoa"/>
        </authorList>
    </citation>
    <scope>IDENTIFICATION</scope>
    <source>
        <strain evidence="16">Epiroticus2</strain>
    </source>
</reference>
<keyword evidence="17" id="KW-1185">Reference proteome</keyword>
<dbReference type="EnsemblMetazoa" id="AEPI008628-RA">
    <property type="protein sequence ID" value="AEPI008628-PA"/>
    <property type="gene ID" value="AEPI008628"/>
</dbReference>
<dbReference type="Pfam" id="PF23593">
    <property type="entry name" value="HEAT_ATR"/>
    <property type="match status" value="1"/>
</dbReference>
<dbReference type="PROSITE" id="PS00916">
    <property type="entry name" value="PI3_4_KINASE_2"/>
    <property type="match status" value="1"/>
</dbReference>
<dbReference type="InterPro" id="IPR003151">
    <property type="entry name" value="PIK-rel_kinase_FAT"/>
</dbReference>
<keyword evidence="7" id="KW-0227">DNA damage</keyword>
<dbReference type="Pfam" id="PF02259">
    <property type="entry name" value="FAT"/>
    <property type="match status" value="1"/>
</dbReference>
<sequence>MDAMQHKGNVVEDTESMWKTLVVTLTDIVNDHGPHLEKILNMIRADITYDDPGLFPKTLLTETERQKCRSCNYWLMYELLRIASSEVYASISESYCSLQKEIIKACFIKQRWLALDICKEFVKLLDQMNNFKDGGFETILSFYDEFKNITVKGSDLRCAQIEINSMARCRMIRIHCLQTLSELIPMLIHQQDEESLKAVSYSTNTVLCTLAIGNIEEKRVSLTFFQNYFKHDALYGSFPIEHILNMMNLLVVSLKYCNTHSTNAKGFRAVVKFVHTLTELFSTLTAIYPWPTDQKEWMHKILMVAAEMLSISLQQPNQLKMNEPLLEKLNQSLLAFLQKLGPELLHSGTIFPELINYFATSSSFDEYLVDQIIKQINVAHKDSTIKKASNKSSVHLISFVWTTVLEHIEQNYNLLGRALSIANSVNFKLCLHPLKRNEETKPHDLQLVFFESRQALLDVAHINELYGTKQKELMDVVVSIIHLSDCQKLNEDQQRALLQILFTPFEENSVNDNVKRRTWNSQMDNQHCHYALKQLCSLRTNNLHDQVVKYFIKGQLSSLLIFIATDKQCQNIQQTLLHAFQQLILSSKLDLLQLFKHVLVPLLSINHNSIPAVIEDVFGILSLLCCLRSECKTSFRVYYISDTERSFQCSECNPRTDIIRWEDCYIQSASEQLMLQGRSIDLEFGMQNVLRKIASTNEETVLIALNKLLPSALKHSFSCMVDEELLSCWIRLFGKNSVKVCKQVTRNISTIVQTLAAKLSIERERYEQLVTSIIEQLLSATRLCIMTKTTYNEQMVIARMIAEFADANYHAVLHWNTIDAKETLFHCVRIMIVFLMHPESHITHETSIIITEMCAKQDMTPSKILSWYRHDIIKMMMGIAVSNYILAGITLHQSINIVSHTFDSRDPVDFVGKHYKTIMAMLLPWCLRSSKCDDLLREVAIIVRKDLVTLLSMSFLTIYTYLFISESVEVTNKCIEYIMKLTGNSFFHLLHSDIKRTVSEMLIYYHINSECVMHAFRSLLSKDSDIDEVSTTRIAEYIAERFLGVLANLEATLVTPDGEKFLKRLALLSLGDIIRLLGGEHITPFRFKIIAVLRTALALPEGSAVTKLCVNTWRIFICTVDVRQLGSLLSTIFVTLEPLLDSYSDDIGYIFRYLVVENNSLLGNSLSDLFFIQDTNVSDDIKKIIASRLPKYGNEIGSDQFVLHLEELIRHSNHENLKVRAYAFSYLCRLCETGRAELNEAILGQHQSISLSIVATMIETLIRGLCEQDTTLQQRAAECLGELGALAPSHLPPNCAPTGVGFALSIHSDSFAIIALRELCRAYQRQKDSKFVDSFSLAIQEILNERDVSPEADKKREVWETIPERLRPIMEPLLTSCYTTVSRASNTTAVHPLFNNISSCHEWCYQWACQMIEYISLESTRNLLRAFKPSLRCDRGTLMMMLPYILLHSLQLCDSNEQRNLIVEELQAVFNEAIAHSDSFSTISAANKANDLEDATNASTTELIMCMTQERHDTSGKELALQCAKYAFGLFDFLERWKRQYLKETITQDKELAHDQHNMDVVNTFLTNFDSDLLAQVNFKCHEYARALQYVEQSLNGEDKVKKLQNKLSFLSEIYSHLGDTDSVEGVMALKATEPTLHEQILYHNATGRLQEAVACYERLLQLTNIEEHPPSLDYLNSMIECYLRLDQPETALLLAESLLVRFHDTALHKPLLDIQAEPLYRLGRFEELEELILQRQADHVSGSIDGEQRHWGVICGSLIIKFRQPNYELFCSEIEQARLHVVQGRCSERISSRPLDEQLGTYDNRYDQALKLHIIQEFAKCGKVMHSLRLIQNNQCISSNTASTVIEDLQKLVENMNTRLDVLQPNAATIEPIISLRRILLKEIRCTIDEIDWNSDDGSNVNSLRHLVDQTIGQLWMKSTELASRANMYQQALLYILHAESYHPPDLFIKNAKLLWDRRDITGALRVLERGVNEILGDNASTETNNQKSISKKIRMIQAEGKRLIATYNAEASNISATLNRRYFKEAVDMNPESEIALVQLAQYVDKLYSSCPTSEQNSPNCWEMMFEVMKYYGKSMMYGSSYIYQSMPRVLSIWLDSTAKSLQKSGEASNTASNIARKIAQSMNKLANKFKDILSPYFFFTAFSQLISRVAHPSQESFQVLKAIIVKLILSYPQQTLWMMLSVYKSSYTNRVRRCVEIFNDRQLLQVENMQKLIKDFNGLAERLIELTNKEIPGTGGGTRNSNTAKVTTVSALVKALPKLLADKQFSNILIPIERCMQLVLNKNSGTTFQPYPTNAIYIAGIAEEVTVLHSLQKPRKISLRGNNGKLYIMMMKPKDDLRKDFRLMEFNGVVKQYLSQDPDAKFRRLYIRTYAVLPLNEECGIIEWISNLNTFRGIVFAYYKQRGLGMTAKELRDYNYDRAEPLTKKRHAFENILVPRHPPLFCEWFRDCFPNPQNWFQARSSYIKTTAVISMVGYILGLGDRHGENILFDSTNGDTVHVDFNCLFNRGETFTIPELVPFRLTHNMVDAMGPLGVEGLFRRCCEIVLRILQTHSSTFMSVLKPFVYDPMVSWSKISSSNFGLGDSSNRDGQVERTDPQAMHNVLNIEERLKGYVKINGKLSHIPLSIEGQVNHLIKEATDIDNLAQMYIGWSGYT</sequence>
<dbReference type="InterPro" id="IPR012993">
    <property type="entry name" value="UME"/>
</dbReference>
<name>A0A182PNU9_9DIPT</name>
<evidence type="ECO:0000256" key="5">
    <source>
        <dbReference type="ARBA" id="ARBA00022679"/>
    </source>
</evidence>
<evidence type="ECO:0000256" key="2">
    <source>
        <dbReference type="ARBA" id="ARBA00010769"/>
    </source>
</evidence>
<dbReference type="Gene3D" id="1.25.40.10">
    <property type="entry name" value="Tetratricopeptide repeat domain"/>
    <property type="match status" value="1"/>
</dbReference>
<keyword evidence="5" id="KW-0808">Transferase</keyword>
<dbReference type="PROSITE" id="PS51189">
    <property type="entry name" value="FAT"/>
    <property type="match status" value="1"/>
</dbReference>
<dbReference type="InterPro" id="IPR014009">
    <property type="entry name" value="PIK_FAT"/>
</dbReference>
<evidence type="ECO:0000256" key="4">
    <source>
        <dbReference type="ARBA" id="ARBA00022527"/>
    </source>
</evidence>
<evidence type="ECO:0000256" key="1">
    <source>
        <dbReference type="ARBA" id="ARBA00004123"/>
    </source>
</evidence>
<evidence type="ECO:0000259" key="13">
    <source>
        <dbReference type="PROSITE" id="PS50290"/>
    </source>
</evidence>
<dbReference type="Proteomes" id="UP000075885">
    <property type="component" value="Unassembled WGS sequence"/>
</dbReference>
<proteinExistence type="inferred from homology"/>
<dbReference type="Gene3D" id="3.30.1010.10">
    <property type="entry name" value="Phosphatidylinositol 3-kinase Catalytic Subunit, Chain A, domain 4"/>
    <property type="match status" value="1"/>
</dbReference>
<evidence type="ECO:0000259" key="14">
    <source>
        <dbReference type="PROSITE" id="PS51189"/>
    </source>
</evidence>
<dbReference type="Gene3D" id="1.25.10.10">
    <property type="entry name" value="Leucine-rich Repeat Variant"/>
    <property type="match status" value="1"/>
</dbReference>
<protein>
    <recommendedName>
        <fullName evidence="12">Serine/threonine-protein kinase ATR</fullName>
        <ecNumber evidence="3">2.7.11.1</ecNumber>
    </recommendedName>
</protein>
<dbReference type="InterPro" id="IPR011990">
    <property type="entry name" value="TPR-like_helical_dom_sf"/>
</dbReference>
<evidence type="ECO:0000256" key="7">
    <source>
        <dbReference type="ARBA" id="ARBA00022763"/>
    </source>
</evidence>
<evidence type="ECO:0000256" key="6">
    <source>
        <dbReference type="ARBA" id="ARBA00022741"/>
    </source>
</evidence>
<dbReference type="InterPro" id="IPR003152">
    <property type="entry name" value="FATC_dom"/>
</dbReference>
<dbReference type="GO" id="GO:0005524">
    <property type="term" value="F:ATP binding"/>
    <property type="evidence" value="ECO:0007669"/>
    <property type="project" value="UniProtKB-KW"/>
</dbReference>
<dbReference type="InterPro" id="IPR011989">
    <property type="entry name" value="ARM-like"/>
</dbReference>
<dbReference type="Gene3D" id="1.10.1070.11">
    <property type="entry name" value="Phosphatidylinositol 3-/4-kinase, catalytic domain"/>
    <property type="match status" value="1"/>
</dbReference>
<organism evidence="16 17">
    <name type="scientific">Anopheles epiroticus</name>
    <dbReference type="NCBI Taxonomy" id="199890"/>
    <lineage>
        <taxon>Eukaryota</taxon>
        <taxon>Metazoa</taxon>
        <taxon>Ecdysozoa</taxon>
        <taxon>Arthropoda</taxon>
        <taxon>Hexapoda</taxon>
        <taxon>Insecta</taxon>
        <taxon>Pterygota</taxon>
        <taxon>Neoptera</taxon>
        <taxon>Endopterygota</taxon>
        <taxon>Diptera</taxon>
        <taxon>Nematocera</taxon>
        <taxon>Culicoidea</taxon>
        <taxon>Culicidae</taxon>
        <taxon>Anophelinae</taxon>
        <taxon>Anopheles</taxon>
    </lineage>
</organism>
<dbReference type="VEuPathDB" id="VectorBase:AEPI008628"/>
<evidence type="ECO:0000259" key="15">
    <source>
        <dbReference type="PROSITE" id="PS51190"/>
    </source>
</evidence>
<dbReference type="InterPro" id="IPR050517">
    <property type="entry name" value="DDR_Repair_Kinase"/>
</dbReference>
<evidence type="ECO:0000256" key="9">
    <source>
        <dbReference type="ARBA" id="ARBA00022840"/>
    </source>
</evidence>
<evidence type="ECO:0000256" key="11">
    <source>
        <dbReference type="ARBA" id="ARBA00023242"/>
    </source>
</evidence>
<comment type="subcellular location">
    <subcellularLocation>
        <location evidence="1">Nucleus</location>
    </subcellularLocation>
</comment>
<dbReference type="STRING" id="199890.A0A182PNU9"/>
<dbReference type="SMART" id="SM00802">
    <property type="entry name" value="UME"/>
    <property type="match status" value="1"/>
</dbReference>
<keyword evidence="8" id="KW-0418">Kinase</keyword>
<dbReference type="InterPro" id="IPR036940">
    <property type="entry name" value="PI3/4_kinase_cat_sf"/>
</dbReference>
<dbReference type="CDD" id="cd00892">
    <property type="entry name" value="PIKKc_ATR"/>
    <property type="match status" value="1"/>
</dbReference>
<dbReference type="InterPro" id="IPR011009">
    <property type="entry name" value="Kinase-like_dom_sf"/>
</dbReference>
<evidence type="ECO:0000256" key="12">
    <source>
        <dbReference type="ARBA" id="ARBA00024420"/>
    </source>
</evidence>
<dbReference type="FunFam" id="1.25.40.10:FF:003530">
    <property type="entry name" value="Serine/threonine-protein kinase ATR-like Protein"/>
    <property type="match status" value="1"/>
</dbReference>
<dbReference type="InterPro" id="IPR018936">
    <property type="entry name" value="PI3/4_kinase_CS"/>
</dbReference>
<dbReference type="SUPFAM" id="SSF48371">
    <property type="entry name" value="ARM repeat"/>
    <property type="match status" value="1"/>
</dbReference>
<feature type="domain" description="FAT" evidence="14">
    <location>
        <begin position="1573"/>
        <end position="2188"/>
    </location>
</feature>
<dbReference type="Pfam" id="PF08064">
    <property type="entry name" value="UME"/>
    <property type="match status" value="1"/>
</dbReference>
<reference evidence="17" key="1">
    <citation type="submission" date="2013-03" db="EMBL/GenBank/DDBJ databases">
        <title>The Genome Sequence of Anopheles epiroticus epiroticus2.</title>
        <authorList>
            <consortium name="The Broad Institute Genomics Platform"/>
            <person name="Neafsey D.E."/>
            <person name="Howell P."/>
            <person name="Walker B."/>
            <person name="Young S.K."/>
            <person name="Zeng Q."/>
            <person name="Gargeya S."/>
            <person name="Fitzgerald M."/>
            <person name="Haas B."/>
            <person name="Abouelleil A."/>
            <person name="Allen A.W."/>
            <person name="Alvarado L."/>
            <person name="Arachchi H.M."/>
            <person name="Berlin A.M."/>
            <person name="Chapman S.B."/>
            <person name="Gainer-Dewar J."/>
            <person name="Goldberg J."/>
            <person name="Griggs A."/>
            <person name="Gujja S."/>
            <person name="Hansen M."/>
            <person name="Howarth C."/>
            <person name="Imamovic A."/>
            <person name="Ireland A."/>
            <person name="Larimer J."/>
            <person name="McCowan C."/>
            <person name="Murphy C."/>
            <person name="Pearson M."/>
            <person name="Poon T.W."/>
            <person name="Priest M."/>
            <person name="Roberts A."/>
            <person name="Saif S."/>
            <person name="Shea T."/>
            <person name="Sisk P."/>
            <person name="Sykes S."/>
            <person name="Wortman J."/>
            <person name="Nusbaum C."/>
            <person name="Birren B."/>
        </authorList>
    </citation>
    <scope>NUCLEOTIDE SEQUENCE [LARGE SCALE GENOMIC DNA]</scope>
    <source>
        <strain evidence="17">Epiroticus2</strain>
    </source>
</reference>
<dbReference type="InterPro" id="IPR016024">
    <property type="entry name" value="ARM-type_fold"/>
</dbReference>
<dbReference type="InterPro" id="IPR057564">
    <property type="entry name" value="HEAT_ATR"/>
</dbReference>
<dbReference type="GO" id="GO:0005634">
    <property type="term" value="C:nucleus"/>
    <property type="evidence" value="ECO:0007669"/>
    <property type="project" value="UniProtKB-SubCell"/>
</dbReference>
<dbReference type="Pfam" id="PF02260">
    <property type="entry name" value="FATC"/>
    <property type="match status" value="1"/>
</dbReference>
<evidence type="ECO:0000256" key="3">
    <source>
        <dbReference type="ARBA" id="ARBA00012513"/>
    </source>
</evidence>
<dbReference type="FunFam" id="1.10.1070.11:FF:000031">
    <property type="entry name" value="Phosphatidyl inositol 3-kinase"/>
    <property type="match status" value="1"/>
</dbReference>
<keyword evidence="10" id="KW-0234">DNA repair</keyword>
<dbReference type="PANTHER" id="PTHR11139">
    <property type="entry name" value="ATAXIA TELANGIECTASIA MUTATED ATM -RELATED"/>
    <property type="match status" value="1"/>
</dbReference>
<dbReference type="InterPro" id="IPR056802">
    <property type="entry name" value="ATR-like_M-HEAT"/>
</dbReference>
<evidence type="ECO:0000256" key="8">
    <source>
        <dbReference type="ARBA" id="ARBA00022777"/>
    </source>
</evidence>
<dbReference type="EC" id="2.7.11.1" evidence="3"/>
<dbReference type="SUPFAM" id="SSF48452">
    <property type="entry name" value="TPR-like"/>
    <property type="match status" value="1"/>
</dbReference>
<accession>A0A182PNU9</accession>
<dbReference type="Pfam" id="PF00454">
    <property type="entry name" value="PI3_PI4_kinase"/>
    <property type="match status" value="1"/>
</dbReference>
<keyword evidence="11" id="KW-0539">Nucleus</keyword>
<feature type="domain" description="PI3K/PI4K catalytic" evidence="13">
    <location>
        <begin position="2304"/>
        <end position="2613"/>
    </location>
</feature>
<dbReference type="Pfam" id="PF25030">
    <property type="entry name" value="M-HEAT_ATR"/>
    <property type="match status" value="1"/>
</dbReference>
<dbReference type="GO" id="GO:0006281">
    <property type="term" value="P:DNA repair"/>
    <property type="evidence" value="ECO:0007669"/>
    <property type="project" value="UniProtKB-KW"/>
</dbReference>
<dbReference type="GO" id="GO:0000077">
    <property type="term" value="P:DNA damage checkpoint signaling"/>
    <property type="evidence" value="ECO:0007669"/>
    <property type="project" value="TreeGrafter"/>
</dbReference>
<evidence type="ECO:0000313" key="17">
    <source>
        <dbReference type="Proteomes" id="UP000075885"/>
    </source>
</evidence>